<dbReference type="InterPro" id="IPR000531">
    <property type="entry name" value="Beta-barrel_TonB"/>
</dbReference>
<reference evidence="17" key="1">
    <citation type="submission" date="2017-11" db="EMBL/GenBank/DDBJ databases">
        <title>The complete genome sequence of Sphingopyxis pomeranensis sp. nov. strain WS5A3p.</title>
        <authorList>
            <person name="Kaminski M.A."/>
        </authorList>
    </citation>
    <scope>NUCLEOTIDE SEQUENCE [LARGE SCALE GENOMIC DNA]</scope>
    <source>
        <strain evidence="17">WS5A3p</strain>
    </source>
</reference>
<keyword evidence="9 11" id="KW-0472">Membrane</keyword>
<evidence type="ECO:0000256" key="3">
    <source>
        <dbReference type="ARBA" id="ARBA00022452"/>
    </source>
</evidence>
<organism evidence="16 17">
    <name type="scientific">Sphingopyxis lindanitolerans</name>
    <dbReference type="NCBI Taxonomy" id="2054227"/>
    <lineage>
        <taxon>Bacteria</taxon>
        <taxon>Pseudomonadati</taxon>
        <taxon>Pseudomonadota</taxon>
        <taxon>Alphaproteobacteria</taxon>
        <taxon>Sphingomonadales</taxon>
        <taxon>Sphingomonadaceae</taxon>
        <taxon>Sphingopyxis</taxon>
    </lineage>
</organism>
<keyword evidence="13" id="KW-0732">Signal</keyword>
<dbReference type="AlphaFoldDB" id="A0A2S8B1P2"/>
<keyword evidence="17" id="KW-1185">Reference proteome</keyword>
<dbReference type="InterPro" id="IPR039426">
    <property type="entry name" value="TonB-dep_rcpt-like"/>
</dbReference>
<evidence type="ECO:0000313" key="16">
    <source>
        <dbReference type="EMBL" id="PQM26246.1"/>
    </source>
</evidence>
<feature type="domain" description="TonB-dependent receptor-like beta-barrel" evidence="14">
    <location>
        <begin position="303"/>
        <end position="726"/>
    </location>
</feature>
<evidence type="ECO:0000259" key="15">
    <source>
        <dbReference type="Pfam" id="PF07715"/>
    </source>
</evidence>
<dbReference type="GO" id="GO:0006826">
    <property type="term" value="P:iron ion transport"/>
    <property type="evidence" value="ECO:0007669"/>
    <property type="project" value="UniProtKB-KW"/>
</dbReference>
<keyword evidence="3 11" id="KW-1134">Transmembrane beta strand</keyword>
<evidence type="ECO:0000256" key="5">
    <source>
        <dbReference type="ARBA" id="ARBA00022692"/>
    </source>
</evidence>
<sequence length="762" mass="82260">MLRGRDRMKPIGARIAQTSSAAVALAMVAASPGARAQAAGGETANEGDIVVTAMKREERLQDVGATIQALSAESIRTARIAEIKDLAAQLPNVDIKETVPGALPTVTIRGIGLDDFSTVSSPAAGIYIDEIPLASPGLMSGNFFDLGRIEVLKGPQGTLYGRNTTAGAVNIVSATPGDSFAAFAKAGYGNFDTFDAEAMLNIPLSDRAQLRLGGKTIQQGRGYWTSTLLADGTPGRRDIGTRDIWLGRVQLALQPADGLDILLKAEGERSRSEMGVPQFNGTYGKGTPFVPCAPVLQGRLDNGSCVDAYGYQNTHDSPYQGDWTGRFPYHVDQFSLTGKIRYSAGAVDITSITGYIDFSRLYHIDVDATPLQQFDYVENEDVRQFTQELRIGYRNDLVDVVGGAFYSWDRVLGDNSNHSDAWPLLFLGAASGSGKTNYDQVTRSAALYADATWHLADKVDLITGVRFTRERRHYEGGTSFITASPLVGVDDTFIDDTIRDSNVTGRIGLNVRPRDGLLLFASVSRGRKSGGFFSGFTNNASQLLPYRPETITAYEVGVKSEFGRAVTLNISGFYYDYKDPQTFVRFIDPATGLSVQKVGNVDSARVFGADIDLILRPIQGLSLSGGLGLLDTHLSSFATAAGVIPAGNRLPNAPATSFAGKARYEFELTPGLRAAIQGDTRYASAAFKEASNDPLIASKSYWLFNARLSVAGEKDGWEVALWGRNLTRERYVVSGVDLASLGIVNRNYNAPRTYGVELSFRY</sequence>
<evidence type="ECO:0000259" key="14">
    <source>
        <dbReference type="Pfam" id="PF00593"/>
    </source>
</evidence>
<evidence type="ECO:0000256" key="9">
    <source>
        <dbReference type="ARBA" id="ARBA00023136"/>
    </source>
</evidence>
<feature type="signal peptide" evidence="13">
    <location>
        <begin position="1"/>
        <end position="36"/>
    </location>
</feature>
<gene>
    <name evidence="16" type="ORF">CVO77_14360</name>
</gene>
<dbReference type="PROSITE" id="PS52016">
    <property type="entry name" value="TONB_DEPENDENT_REC_3"/>
    <property type="match status" value="1"/>
</dbReference>
<dbReference type="GO" id="GO:0009279">
    <property type="term" value="C:cell outer membrane"/>
    <property type="evidence" value="ECO:0007669"/>
    <property type="project" value="UniProtKB-SubCell"/>
</dbReference>
<keyword evidence="4" id="KW-0410">Iron transport</keyword>
<keyword evidence="8 12" id="KW-0798">TonB box</keyword>
<keyword evidence="16" id="KW-0675">Receptor</keyword>
<keyword evidence="10 11" id="KW-0998">Cell outer membrane</keyword>
<feature type="domain" description="TonB-dependent receptor plug" evidence="15">
    <location>
        <begin position="60"/>
        <end position="168"/>
    </location>
</feature>
<keyword evidence="2 11" id="KW-0813">Transport</keyword>
<dbReference type="EMBL" id="PHFW01000003">
    <property type="protein sequence ID" value="PQM26246.1"/>
    <property type="molecule type" value="Genomic_DNA"/>
</dbReference>
<accession>A0A2S8B1P2</accession>
<dbReference type="Pfam" id="PF07715">
    <property type="entry name" value="Plug"/>
    <property type="match status" value="1"/>
</dbReference>
<dbReference type="PANTHER" id="PTHR32552">
    <property type="entry name" value="FERRICHROME IRON RECEPTOR-RELATED"/>
    <property type="match status" value="1"/>
</dbReference>
<comment type="subcellular location">
    <subcellularLocation>
        <location evidence="1 11">Cell outer membrane</location>
        <topology evidence="1 11">Multi-pass membrane protein</topology>
    </subcellularLocation>
</comment>
<comment type="caution">
    <text evidence="16">The sequence shown here is derived from an EMBL/GenBank/DDBJ whole genome shotgun (WGS) entry which is preliminary data.</text>
</comment>
<dbReference type="Pfam" id="PF00593">
    <property type="entry name" value="TonB_dep_Rec_b-barrel"/>
    <property type="match status" value="1"/>
</dbReference>
<dbReference type="Gene3D" id="2.40.170.20">
    <property type="entry name" value="TonB-dependent receptor, beta-barrel domain"/>
    <property type="match status" value="1"/>
</dbReference>
<dbReference type="InterPro" id="IPR012910">
    <property type="entry name" value="Plug_dom"/>
</dbReference>
<evidence type="ECO:0000256" key="6">
    <source>
        <dbReference type="ARBA" id="ARBA00023004"/>
    </source>
</evidence>
<keyword evidence="5 11" id="KW-0812">Transmembrane</keyword>
<comment type="similarity">
    <text evidence="11 12">Belongs to the TonB-dependent receptor family.</text>
</comment>
<dbReference type="InterPro" id="IPR036942">
    <property type="entry name" value="Beta-barrel_TonB_sf"/>
</dbReference>
<dbReference type="SUPFAM" id="SSF56935">
    <property type="entry name" value="Porins"/>
    <property type="match status" value="1"/>
</dbReference>
<feature type="chain" id="PRO_5015685210" evidence="13">
    <location>
        <begin position="37"/>
        <end position="762"/>
    </location>
</feature>
<dbReference type="Proteomes" id="UP000238954">
    <property type="component" value="Chromosome"/>
</dbReference>
<evidence type="ECO:0000256" key="10">
    <source>
        <dbReference type="ARBA" id="ARBA00023237"/>
    </source>
</evidence>
<keyword evidence="6" id="KW-0408">Iron</keyword>
<evidence type="ECO:0000256" key="7">
    <source>
        <dbReference type="ARBA" id="ARBA00023065"/>
    </source>
</evidence>
<name>A0A2S8B1P2_9SPHN</name>
<evidence type="ECO:0000256" key="12">
    <source>
        <dbReference type="RuleBase" id="RU003357"/>
    </source>
</evidence>
<evidence type="ECO:0000256" key="8">
    <source>
        <dbReference type="ARBA" id="ARBA00023077"/>
    </source>
</evidence>
<evidence type="ECO:0000313" key="17">
    <source>
        <dbReference type="Proteomes" id="UP000238954"/>
    </source>
</evidence>
<evidence type="ECO:0000256" key="4">
    <source>
        <dbReference type="ARBA" id="ARBA00022496"/>
    </source>
</evidence>
<evidence type="ECO:0000256" key="11">
    <source>
        <dbReference type="PROSITE-ProRule" id="PRU01360"/>
    </source>
</evidence>
<evidence type="ECO:0000256" key="13">
    <source>
        <dbReference type="SAM" id="SignalP"/>
    </source>
</evidence>
<protein>
    <submittedName>
        <fullName evidence="16">TonB-dependent receptor</fullName>
    </submittedName>
</protein>
<keyword evidence="7" id="KW-0406">Ion transport</keyword>
<evidence type="ECO:0000256" key="1">
    <source>
        <dbReference type="ARBA" id="ARBA00004571"/>
    </source>
</evidence>
<dbReference type="PANTHER" id="PTHR32552:SF81">
    <property type="entry name" value="TONB-DEPENDENT OUTER MEMBRANE RECEPTOR"/>
    <property type="match status" value="1"/>
</dbReference>
<evidence type="ECO:0000256" key="2">
    <source>
        <dbReference type="ARBA" id="ARBA00022448"/>
    </source>
</evidence>
<proteinExistence type="inferred from homology"/>